<dbReference type="AlphaFoldDB" id="A0A7S0GEK7"/>
<gene>
    <name evidence="2" type="ORF">PINE0816_LOCUS11075</name>
</gene>
<name>A0A7S0GEK7_9STRA</name>
<feature type="region of interest" description="Disordered" evidence="1">
    <location>
        <begin position="52"/>
        <end position="205"/>
    </location>
</feature>
<protein>
    <submittedName>
        <fullName evidence="2">Uncharacterized protein</fullName>
    </submittedName>
</protein>
<organism evidence="2">
    <name type="scientific">Proboscia inermis</name>
    <dbReference type="NCBI Taxonomy" id="420281"/>
    <lineage>
        <taxon>Eukaryota</taxon>
        <taxon>Sar</taxon>
        <taxon>Stramenopiles</taxon>
        <taxon>Ochrophyta</taxon>
        <taxon>Bacillariophyta</taxon>
        <taxon>Coscinodiscophyceae</taxon>
        <taxon>Rhizosoleniophycidae</taxon>
        <taxon>Rhizosoleniales</taxon>
        <taxon>Rhizosoleniaceae</taxon>
        <taxon>Proboscia</taxon>
    </lineage>
</organism>
<feature type="compositionally biased region" description="Low complexity" evidence="1">
    <location>
        <begin position="166"/>
        <end position="181"/>
    </location>
</feature>
<feature type="compositionally biased region" description="Polar residues" evidence="1">
    <location>
        <begin position="62"/>
        <end position="77"/>
    </location>
</feature>
<reference evidence="2" key="1">
    <citation type="submission" date="2021-01" db="EMBL/GenBank/DDBJ databases">
        <authorList>
            <person name="Corre E."/>
            <person name="Pelletier E."/>
            <person name="Niang G."/>
            <person name="Scheremetjew M."/>
            <person name="Finn R."/>
            <person name="Kale V."/>
            <person name="Holt S."/>
            <person name="Cochrane G."/>
            <person name="Meng A."/>
            <person name="Brown T."/>
            <person name="Cohen L."/>
        </authorList>
    </citation>
    <scope>NUCLEOTIDE SEQUENCE</scope>
    <source>
        <strain evidence="2">CCAP1064/1</strain>
    </source>
</reference>
<dbReference type="PANTHER" id="PTHR42509">
    <property type="entry name" value="DIX DOMAIN-CONTAINING PROTEIN"/>
    <property type="match status" value="1"/>
</dbReference>
<accession>A0A7S0GEK7</accession>
<feature type="compositionally biased region" description="Low complexity" evidence="1">
    <location>
        <begin position="137"/>
        <end position="150"/>
    </location>
</feature>
<feature type="compositionally biased region" description="Low complexity" evidence="1">
    <location>
        <begin position="91"/>
        <end position="112"/>
    </location>
</feature>
<dbReference type="EMBL" id="HBEL01023644">
    <property type="protein sequence ID" value="CAD8414940.1"/>
    <property type="molecule type" value="Transcribed_RNA"/>
</dbReference>
<sequence length="239" mass="26024">MAVWMDCVEENKAVPVYQNTIIAKITRLSLEDFHDDVHDEDDIAFPDEELTDTSHHAASPVALSSNTSIPAQQQPGPRSSPVPVFDVFDGPSHAPAPLAPAPRRTSTPTVPAQTHHHHNDLLDPHTPATTGTHDFFANSSTTPAAPNTSSFNDFIGMQATPSTVTHAQQPPQPHHQQQQQAYPNHMHAQQQQQYQQQQQANHHTSAAINGGRAAAGTAFNQFAAQNKPKQAFDDFSAFS</sequence>
<proteinExistence type="predicted"/>
<evidence type="ECO:0000256" key="1">
    <source>
        <dbReference type="SAM" id="MobiDB-lite"/>
    </source>
</evidence>
<feature type="compositionally biased region" description="Low complexity" evidence="1">
    <location>
        <begin position="189"/>
        <end position="199"/>
    </location>
</feature>
<dbReference type="PANTHER" id="PTHR42509:SF1">
    <property type="entry name" value="DIX DOMAIN-CONTAINING PROTEIN"/>
    <property type="match status" value="1"/>
</dbReference>
<evidence type="ECO:0000313" key="2">
    <source>
        <dbReference type="EMBL" id="CAD8414940.1"/>
    </source>
</evidence>